<evidence type="ECO:0008006" key="6">
    <source>
        <dbReference type="Google" id="ProtNLM"/>
    </source>
</evidence>
<feature type="chain" id="PRO_5002912597" description="Iron transport-associated domain protein" evidence="3">
    <location>
        <begin position="28"/>
        <end position="656"/>
    </location>
</feature>
<dbReference type="RefSeq" id="WP_004827779.1">
    <property type="nucleotide sequence ID" value="NZ_GG666046.1"/>
</dbReference>
<evidence type="ECO:0000256" key="3">
    <source>
        <dbReference type="SAM" id="SignalP"/>
    </source>
</evidence>
<reference evidence="4 5" key="1">
    <citation type="submission" date="2008-10" db="EMBL/GenBank/DDBJ databases">
        <authorList>
            <person name="Qin X."/>
            <person name="Bachman B."/>
            <person name="Battles P."/>
            <person name="Bell A."/>
            <person name="Bess C."/>
            <person name="Bickham C."/>
            <person name="Chaboub L."/>
            <person name="Chen D."/>
            <person name="Coyle M."/>
            <person name="Deiros D.R."/>
            <person name="Dinh H."/>
            <person name="Forbes L."/>
            <person name="Fowler G."/>
            <person name="Francisco L."/>
            <person name="Fu Q."/>
            <person name="Gubbala S."/>
            <person name="Hale W."/>
            <person name="Han Y."/>
            <person name="Hemphill L."/>
            <person name="Highlander S.K."/>
            <person name="Hirani K."/>
            <person name="Hogues M."/>
            <person name="Jackson L."/>
            <person name="Jakkamsetti A."/>
            <person name="Javaid M."/>
            <person name="Jiang H."/>
            <person name="Korchina V."/>
            <person name="Kovar C."/>
            <person name="Lara F."/>
            <person name="Lee S."/>
            <person name="Mata R."/>
            <person name="Mathew T."/>
            <person name="Moen C."/>
            <person name="Morales K."/>
            <person name="Munidasa M."/>
            <person name="Nazareth L."/>
            <person name="Ngo R."/>
            <person name="Nguyen L."/>
            <person name="Okwuonu G."/>
            <person name="Ongeri F."/>
            <person name="Patil S."/>
            <person name="Petrosino J."/>
            <person name="Pham C."/>
            <person name="Pham P."/>
            <person name="Pu L.-L."/>
            <person name="Puazo M."/>
            <person name="Raj R."/>
            <person name="Reid J."/>
            <person name="Rouhana J."/>
            <person name="Saada N."/>
            <person name="Shang Y."/>
            <person name="Simmons D."/>
            <person name="Thornton R."/>
            <person name="Warren J."/>
            <person name="Weissenberger G."/>
            <person name="Zhang J."/>
            <person name="Zhang L."/>
            <person name="Zhou C."/>
            <person name="Zhu D."/>
            <person name="Muzny D."/>
            <person name="Worley K."/>
            <person name="Gibbs R."/>
        </authorList>
    </citation>
    <scope>NUCLEOTIDE SEQUENCE [LARGE SCALE GENOMIC DNA]</scope>
    <source>
        <strain evidence="4 5">ATCC 51172</strain>
    </source>
</reference>
<organism evidence="4 5">
    <name type="scientific">Anaerococcus lactolyticus ATCC 51172</name>
    <dbReference type="NCBI Taxonomy" id="525254"/>
    <lineage>
        <taxon>Bacteria</taxon>
        <taxon>Bacillati</taxon>
        <taxon>Bacillota</taxon>
        <taxon>Tissierellia</taxon>
        <taxon>Tissierellales</taxon>
        <taxon>Peptoniphilaceae</taxon>
        <taxon>Anaerococcus</taxon>
    </lineage>
</organism>
<dbReference type="AlphaFoldDB" id="C2BGP1"/>
<protein>
    <recommendedName>
        <fullName evidence="6">Iron transport-associated domain protein</fullName>
    </recommendedName>
</protein>
<accession>C2BGP1</accession>
<dbReference type="HOGENOM" id="CLU_417783_0_0_9"/>
<evidence type="ECO:0000313" key="5">
    <source>
        <dbReference type="Proteomes" id="UP000005984"/>
    </source>
</evidence>
<feature type="compositionally biased region" description="Low complexity" evidence="2">
    <location>
        <begin position="64"/>
        <end position="80"/>
    </location>
</feature>
<evidence type="ECO:0000256" key="2">
    <source>
        <dbReference type="SAM" id="MobiDB-lite"/>
    </source>
</evidence>
<feature type="region of interest" description="Disordered" evidence="2">
    <location>
        <begin position="580"/>
        <end position="600"/>
    </location>
</feature>
<keyword evidence="3" id="KW-0732">Signal</keyword>
<feature type="coiled-coil region" evidence="1">
    <location>
        <begin position="440"/>
        <end position="512"/>
    </location>
</feature>
<keyword evidence="1" id="KW-0175">Coiled coil</keyword>
<name>C2BGP1_9FIRM</name>
<evidence type="ECO:0000313" key="4">
    <source>
        <dbReference type="EMBL" id="EEI85887.1"/>
    </source>
</evidence>
<feature type="signal peptide" evidence="3">
    <location>
        <begin position="1"/>
        <end position="27"/>
    </location>
</feature>
<evidence type="ECO:0000256" key="1">
    <source>
        <dbReference type="SAM" id="Coils"/>
    </source>
</evidence>
<dbReference type="EMBL" id="ABYO01000244">
    <property type="protein sequence ID" value="EEI85887.1"/>
    <property type="molecule type" value="Genomic_DNA"/>
</dbReference>
<gene>
    <name evidence="4" type="ORF">HMPREF0072_1511</name>
</gene>
<comment type="caution">
    <text evidence="4">The sequence shown here is derived from an EMBL/GenBank/DDBJ whole genome shotgun (WGS) entry which is preliminary data.</text>
</comment>
<feature type="region of interest" description="Disordered" evidence="2">
    <location>
        <begin position="64"/>
        <end position="92"/>
    </location>
</feature>
<proteinExistence type="predicted"/>
<dbReference type="STRING" id="525254.HMPREF0072_1511"/>
<dbReference type="Proteomes" id="UP000005984">
    <property type="component" value="Unassembled WGS sequence"/>
</dbReference>
<sequence length="656" mass="74347">MKMRKNNLGFGILSLALALALPLNANADEGQTLTSPETLDQGPKTQVEANTKPIEDNEIIQTNPENTVNPANVNPVTPATPTRPQPTPRLTNYRTNSFLNLLVNTNYRSLKDEANKKEEEKIKVNPYSVELKEGDKDSRNYTYLAYSFAIKGDDEPRDYTISVFALKDGKVKNVELDNFNTEGKVTSAGKKMAEAAEQIESEDVLGFRIKTKITSDGYVKAVVKIDRDAEPGDYTLYYVVSRGGKPTIGRMDVTLGKNGDFSYYITSDKDKKDYDNLGEDKVNPFENLPFTKYLLNDTDEEKNLTDFIHPGLKVGDKYKIVVNYINPNTLEEKRDDITDLESYKIPANSLVRLDVREKSDKDNPIKDAEIFTYGFELPKDSSEPISLMSFVVKKDANKGKEAKFDSEKALRDAMDEVEGLLAEKKKSLIELYPDEEEREYRALSVILKEQTKKIEELIQQALLDNELDKLNKLEKDNPQEAKAEYKRIADLVKEAKDLNKKANKKLIELDEINLIDNNTDPLASKAKGTKLVLNLGKLTPLSTISDLTKDSPRQSERNFSKDLKKKLEEAIKKVDTVTIGEKDDKKAESKPTNVKESKENKDLTKRISIFDTTNIENPKEHTFELRKATEEPKVNTPIFIKYLQSLDKRSKLIDNK</sequence>
<keyword evidence="5" id="KW-1185">Reference proteome</keyword>